<proteinExistence type="predicted"/>
<dbReference type="STRING" id="29920.A0A329SSS5"/>
<reference evidence="4 5" key="1">
    <citation type="submission" date="2018-01" db="EMBL/GenBank/DDBJ databases">
        <title>Draft genome of the strawberry crown rot pathogen Phytophthora cactorum.</title>
        <authorList>
            <person name="Armitage A.D."/>
            <person name="Lysoe E."/>
            <person name="Nellist C.F."/>
            <person name="Harrison R.J."/>
            <person name="Brurberg M.B."/>
        </authorList>
    </citation>
    <scope>NUCLEOTIDE SEQUENCE [LARGE SCALE GENOMIC DNA]</scope>
    <source>
        <strain evidence="4 5">10300</strain>
    </source>
</reference>
<accession>A0A329SSS5</accession>
<dbReference type="EMBL" id="RCMG01000212">
    <property type="protein sequence ID" value="KAG2859546.1"/>
    <property type="molecule type" value="Genomic_DNA"/>
</dbReference>
<evidence type="ECO:0000313" key="3">
    <source>
        <dbReference type="EMBL" id="KAG2926528.1"/>
    </source>
</evidence>
<dbReference type="EMBL" id="MJFZ01000084">
    <property type="protein sequence ID" value="RAW38612.1"/>
    <property type="molecule type" value="Genomic_DNA"/>
</dbReference>
<keyword evidence="1" id="KW-0812">Transmembrane</keyword>
<evidence type="ECO:0000313" key="5">
    <source>
        <dbReference type="Proteomes" id="UP000251314"/>
    </source>
</evidence>
<dbReference type="OrthoDB" id="125370at2759"/>
<sequence length="533" mass="59910">MSKYLPRVLLNRFYVSLLVVNCWSSVFAYSRWFWRDEARRRFAAIVCDCVLNLMTTIGVSLIIMLSYINEYDIYDFDWRLLDDDAWVSQMLNEARVVLVMSWSDLVTRAFFSLSLVATTADMKELLQSTPRRGNRGTNTVGPNVRNLVGPNRELIETTTPRSKNNFQLATRQSSYKSTGFRTRLSRILLQGAHYAFGAWGVIVLVLHVHASMQTPLFECTPKVFPMAGALPSCYTVTFDCYCVGISGLKREVTSEWDGFDRSTTVKLRILHCPSLEVPDSFQDFSGLQDLLVYNSTILDWGDAAALTNTNHPKMKQMTILRVNMTGGSLPLGFQSLDFPAQLVQIIFSETNLETLPDDLDAKWLAGSVVQLENSKLVAVPSGLVRSQPYYLVLTGNPITRLPPELFEGDIQYIYLGRTKVNELPETVTPISLSTLDITNTNISYFPSWIDPLVEVVLDMYPLVFAGGSIYCSELEKIMSGVTTDFNRSAHSSLLMNASEANWEVLNQAVDCSPPLLKTQFSLDYFDATYGLGQ</sequence>
<dbReference type="Proteomes" id="UP000774804">
    <property type="component" value="Unassembled WGS sequence"/>
</dbReference>
<dbReference type="Proteomes" id="UP000735874">
    <property type="component" value="Unassembled WGS sequence"/>
</dbReference>
<evidence type="ECO:0000313" key="2">
    <source>
        <dbReference type="EMBL" id="KAG2859546.1"/>
    </source>
</evidence>
<comment type="caution">
    <text evidence="4">The sequence shown here is derived from an EMBL/GenBank/DDBJ whole genome shotgun (WGS) entry which is preliminary data.</text>
</comment>
<organism evidence="4 5">
    <name type="scientific">Phytophthora cactorum</name>
    <dbReference type="NCBI Taxonomy" id="29920"/>
    <lineage>
        <taxon>Eukaryota</taxon>
        <taxon>Sar</taxon>
        <taxon>Stramenopiles</taxon>
        <taxon>Oomycota</taxon>
        <taxon>Peronosporomycetes</taxon>
        <taxon>Peronosporales</taxon>
        <taxon>Peronosporaceae</taxon>
        <taxon>Phytophthora</taxon>
    </lineage>
</organism>
<keyword evidence="1" id="KW-1133">Transmembrane helix</keyword>
<keyword evidence="1" id="KW-0472">Membrane</keyword>
<protein>
    <submittedName>
        <fullName evidence="4">Uncharacterized protein</fullName>
    </submittedName>
</protein>
<dbReference type="SUPFAM" id="SSF52058">
    <property type="entry name" value="L domain-like"/>
    <property type="match status" value="1"/>
</dbReference>
<dbReference type="Gene3D" id="3.80.10.10">
    <property type="entry name" value="Ribonuclease Inhibitor"/>
    <property type="match status" value="1"/>
</dbReference>
<feature type="transmembrane region" description="Helical" evidence="1">
    <location>
        <begin position="191"/>
        <end position="210"/>
    </location>
</feature>
<gene>
    <name evidence="4" type="ORF">PC110_g5123</name>
    <name evidence="2" type="ORF">PC113_g8825</name>
    <name evidence="3" type="ORF">PC115_g7847</name>
</gene>
<keyword evidence="5" id="KW-1185">Reference proteome</keyword>
<name>A0A329SSS5_9STRA</name>
<dbReference type="AlphaFoldDB" id="A0A329SSS5"/>
<feature type="transmembrane region" description="Helical" evidence="1">
    <location>
        <begin position="42"/>
        <end position="68"/>
    </location>
</feature>
<evidence type="ECO:0000313" key="4">
    <source>
        <dbReference type="EMBL" id="RAW38612.1"/>
    </source>
</evidence>
<dbReference type="InterPro" id="IPR032675">
    <property type="entry name" value="LRR_dom_sf"/>
</dbReference>
<dbReference type="Proteomes" id="UP000251314">
    <property type="component" value="Unassembled WGS sequence"/>
</dbReference>
<evidence type="ECO:0000256" key="1">
    <source>
        <dbReference type="SAM" id="Phobius"/>
    </source>
</evidence>
<dbReference type="VEuPathDB" id="FungiDB:PC110_g5123"/>
<feature type="transmembrane region" description="Helical" evidence="1">
    <location>
        <begin position="12"/>
        <end position="30"/>
    </location>
</feature>
<reference evidence="2" key="2">
    <citation type="submission" date="2018-10" db="EMBL/GenBank/DDBJ databases">
        <title>Effector identification in a new, highly contiguous assembly of the strawberry crown rot pathogen Phytophthora cactorum.</title>
        <authorList>
            <person name="Armitage A.D."/>
            <person name="Nellist C.F."/>
            <person name="Bates H."/>
            <person name="Vickerstaff R.J."/>
            <person name="Harrison R.J."/>
        </authorList>
    </citation>
    <scope>NUCLEOTIDE SEQUENCE</scope>
    <source>
        <strain evidence="2">15-7</strain>
        <strain evidence="3">4032</strain>
    </source>
</reference>
<dbReference type="EMBL" id="RCMI01000194">
    <property type="protein sequence ID" value="KAG2926528.1"/>
    <property type="molecule type" value="Genomic_DNA"/>
</dbReference>